<protein>
    <submittedName>
        <fullName evidence="5">LexA family transcriptional regulator</fullName>
    </submittedName>
</protein>
<keyword evidence="2" id="KW-0238">DNA-binding</keyword>
<organism evidence="5 6">
    <name type="scientific">Dawidia cretensis</name>
    <dbReference type="NCBI Taxonomy" id="2782350"/>
    <lineage>
        <taxon>Bacteria</taxon>
        <taxon>Pseudomonadati</taxon>
        <taxon>Bacteroidota</taxon>
        <taxon>Cytophagia</taxon>
        <taxon>Cytophagales</taxon>
        <taxon>Chryseotaleaceae</taxon>
        <taxon>Dawidia</taxon>
    </lineage>
</organism>
<keyword evidence="6" id="KW-1185">Reference proteome</keyword>
<sequence length="261" mass="29159">MATVNQNLKFLRAEKGLTQKQLAEKLGLKQATIGAYEEERATPPLPALLDFTRIFQVSLDALVSQDLSKIPEKERKNLRPGRGKEVLAITVDSTSKENVELVMQKASAGYLNGYQDPEFVRDLPKINLPVLNRNRTYRAFEIQGDSMLPIQPGSIIFGEHVEDVSTIKNGKLYILVTNQEGIVFKRVFNFNDEEGKVLLVSDNRQYAPYAVASTDVLELWAAKGFYSNQFPEGSNDNVALSDQLALQLVRLQSEGGKKKKA</sequence>
<dbReference type="PANTHER" id="PTHR40661">
    <property type="match status" value="1"/>
</dbReference>
<dbReference type="Gene3D" id="2.10.109.10">
    <property type="entry name" value="Umud Fragment, subunit A"/>
    <property type="match status" value="1"/>
</dbReference>
<dbReference type="PANTHER" id="PTHR40661:SF1">
    <property type="entry name" value="HTH CRO_C1-TYPE DOMAIN-CONTAINING PROTEIN"/>
    <property type="match status" value="1"/>
</dbReference>
<dbReference type="InterPro" id="IPR015927">
    <property type="entry name" value="Peptidase_S24_S26A/B/C"/>
</dbReference>
<dbReference type="AlphaFoldDB" id="A0AAP2DYX6"/>
<dbReference type="CDD" id="cd00093">
    <property type="entry name" value="HTH_XRE"/>
    <property type="match status" value="1"/>
</dbReference>
<dbReference type="SMART" id="SM00530">
    <property type="entry name" value="HTH_XRE"/>
    <property type="match status" value="1"/>
</dbReference>
<keyword evidence="1" id="KW-0805">Transcription regulation</keyword>
<evidence type="ECO:0000256" key="2">
    <source>
        <dbReference type="ARBA" id="ARBA00023125"/>
    </source>
</evidence>
<dbReference type="SUPFAM" id="SSF51306">
    <property type="entry name" value="LexA/Signal peptidase"/>
    <property type="match status" value="1"/>
</dbReference>
<dbReference type="InterPro" id="IPR010982">
    <property type="entry name" value="Lambda_DNA-bd_dom_sf"/>
</dbReference>
<evidence type="ECO:0000313" key="6">
    <source>
        <dbReference type="Proteomes" id="UP001319080"/>
    </source>
</evidence>
<keyword evidence="3" id="KW-0804">Transcription</keyword>
<dbReference type="EMBL" id="JAHESE010000007">
    <property type="protein sequence ID" value="MBT1708622.1"/>
    <property type="molecule type" value="Genomic_DNA"/>
</dbReference>
<feature type="domain" description="HTH cro/C1-type" evidence="4">
    <location>
        <begin position="8"/>
        <end position="62"/>
    </location>
</feature>
<accession>A0AAP2DYX6</accession>
<dbReference type="Pfam" id="PF00717">
    <property type="entry name" value="Peptidase_S24"/>
    <property type="match status" value="1"/>
</dbReference>
<dbReference type="CDD" id="cd06529">
    <property type="entry name" value="S24_LexA-like"/>
    <property type="match status" value="1"/>
</dbReference>
<proteinExistence type="predicted"/>
<dbReference type="Proteomes" id="UP001319080">
    <property type="component" value="Unassembled WGS sequence"/>
</dbReference>
<comment type="caution">
    <text evidence="5">The sequence shown here is derived from an EMBL/GenBank/DDBJ whole genome shotgun (WGS) entry which is preliminary data.</text>
</comment>
<gene>
    <name evidence="5" type="ORF">KK062_10325</name>
</gene>
<dbReference type="RefSeq" id="WP_254084212.1">
    <property type="nucleotide sequence ID" value="NZ_JAHESE010000007.1"/>
</dbReference>
<dbReference type="SUPFAM" id="SSF47413">
    <property type="entry name" value="lambda repressor-like DNA-binding domains"/>
    <property type="match status" value="1"/>
</dbReference>
<dbReference type="GO" id="GO:0003677">
    <property type="term" value="F:DNA binding"/>
    <property type="evidence" value="ECO:0007669"/>
    <property type="project" value="UniProtKB-KW"/>
</dbReference>
<dbReference type="InterPro" id="IPR001387">
    <property type="entry name" value="Cro/C1-type_HTH"/>
</dbReference>
<evidence type="ECO:0000256" key="3">
    <source>
        <dbReference type="ARBA" id="ARBA00023163"/>
    </source>
</evidence>
<dbReference type="Gene3D" id="1.10.260.40">
    <property type="entry name" value="lambda repressor-like DNA-binding domains"/>
    <property type="match status" value="1"/>
</dbReference>
<reference evidence="5 6" key="1">
    <citation type="submission" date="2021-05" db="EMBL/GenBank/DDBJ databases">
        <title>A Polyphasic approach of four new species of the genus Ohtaekwangia: Ohtaekwangia histidinii sp. nov., Ohtaekwangia cretensis sp. nov., Ohtaekwangia indiensis sp. nov., Ohtaekwangia reichenbachii sp. nov. from diverse environment.</title>
        <authorList>
            <person name="Octaviana S."/>
        </authorList>
    </citation>
    <scope>NUCLEOTIDE SEQUENCE [LARGE SCALE GENOMIC DNA]</scope>
    <source>
        <strain evidence="5 6">PWU5</strain>
    </source>
</reference>
<evidence type="ECO:0000256" key="1">
    <source>
        <dbReference type="ARBA" id="ARBA00023015"/>
    </source>
</evidence>
<name>A0AAP2DYX6_9BACT</name>
<dbReference type="InterPro" id="IPR036286">
    <property type="entry name" value="LexA/Signal_pep-like_sf"/>
</dbReference>
<evidence type="ECO:0000313" key="5">
    <source>
        <dbReference type="EMBL" id="MBT1708622.1"/>
    </source>
</evidence>
<dbReference type="PROSITE" id="PS50943">
    <property type="entry name" value="HTH_CROC1"/>
    <property type="match status" value="1"/>
</dbReference>
<dbReference type="Pfam" id="PF01381">
    <property type="entry name" value="HTH_3"/>
    <property type="match status" value="1"/>
</dbReference>
<dbReference type="InterPro" id="IPR039418">
    <property type="entry name" value="LexA-like"/>
</dbReference>
<evidence type="ECO:0000259" key="4">
    <source>
        <dbReference type="PROSITE" id="PS50943"/>
    </source>
</evidence>